<feature type="chain" id="PRO_5017381441" evidence="7">
    <location>
        <begin position="27"/>
        <end position="213"/>
    </location>
</feature>
<dbReference type="SUPFAM" id="SSF47266">
    <property type="entry name" value="4-helical cytokines"/>
    <property type="match status" value="1"/>
</dbReference>
<dbReference type="STRING" id="8083.ENSXMAP00000033860"/>
<keyword evidence="5" id="KW-0325">Glycoprotein</keyword>
<dbReference type="GeneID" id="102230430"/>
<dbReference type="GeneTree" id="ENSGT00940000174747"/>
<dbReference type="CTD" id="405790"/>
<reference evidence="9" key="1">
    <citation type="submission" date="2012-01" db="EMBL/GenBank/DDBJ databases">
        <authorList>
            <person name="Walter R."/>
            <person name="Schartl M."/>
            <person name="Warren W."/>
        </authorList>
    </citation>
    <scope>NUCLEOTIDE SEQUENCE [LARGE SCALE GENOMIC DNA]</scope>
    <source>
        <strain evidence="9">JP 163 A</strain>
    </source>
</reference>
<dbReference type="GO" id="GO:0005133">
    <property type="term" value="F:type II interferon receptor binding"/>
    <property type="evidence" value="ECO:0007669"/>
    <property type="project" value="InterPro"/>
</dbReference>
<evidence type="ECO:0000313" key="8">
    <source>
        <dbReference type="Ensembl" id="ENSXMAP00000033860.1"/>
    </source>
</evidence>
<dbReference type="PANTHER" id="PTHR11419">
    <property type="entry name" value="INTERFERON GAMMA"/>
    <property type="match status" value="1"/>
</dbReference>
<feature type="signal peptide" evidence="7">
    <location>
        <begin position="1"/>
        <end position="26"/>
    </location>
</feature>
<dbReference type="InParanoid" id="A0A3B5QUA6"/>
<evidence type="ECO:0000256" key="4">
    <source>
        <dbReference type="ARBA" id="ARBA00022525"/>
    </source>
</evidence>
<dbReference type="RefSeq" id="NP_001347666.1">
    <property type="nucleotide sequence ID" value="NM_001360737.1"/>
</dbReference>
<dbReference type="OrthoDB" id="8957647at2759"/>
<comment type="similarity">
    <text evidence="2">Belongs to the type II (or gamma) interferon family.</text>
</comment>
<proteinExistence type="inferred from homology"/>
<sequence length="213" mass="24464">MMMRMGAVMRKVVCLLAWLSVGQVSGSYLPQDMNRTLQDLLQHYKISKSDIYDGKHVFPKEELKGKMESQMLFMGGVLEAYDKLFGHMLKGLPTPSPLSATNGDKADTSGPSTAEPSAAGDTRFNLIKVLQKIRELKRHSYQEQLKVLHGLQKLKHIEMDNIKVQGKALWELPWIYEKANSLADNVMRRRRRRRRQTRTGLTREPERRAKGQQ</sequence>
<dbReference type="Proteomes" id="UP000002852">
    <property type="component" value="Unassembled WGS sequence"/>
</dbReference>
<keyword evidence="9" id="KW-1185">Reference proteome</keyword>
<dbReference type="PANTHER" id="PTHR11419:SF0">
    <property type="entry name" value="INTERFERON GAMMA"/>
    <property type="match status" value="1"/>
</dbReference>
<protein>
    <submittedName>
        <fullName evidence="8">Interferon gamma 1</fullName>
    </submittedName>
</protein>
<dbReference type="Ensembl" id="ENSXMAT00000020998.1">
    <property type="protein sequence ID" value="ENSXMAP00000033860.1"/>
    <property type="gene ID" value="ENSXMAG00000023329.1"/>
</dbReference>
<accession>A0A3B5QUA6</accession>
<evidence type="ECO:0000256" key="1">
    <source>
        <dbReference type="ARBA" id="ARBA00004613"/>
    </source>
</evidence>
<dbReference type="GO" id="GO:0006955">
    <property type="term" value="P:immune response"/>
    <property type="evidence" value="ECO:0007669"/>
    <property type="project" value="InterPro"/>
</dbReference>
<organism evidence="8 9">
    <name type="scientific">Xiphophorus maculatus</name>
    <name type="common">Southern platyfish</name>
    <name type="synonym">Platypoecilus maculatus</name>
    <dbReference type="NCBI Taxonomy" id="8083"/>
    <lineage>
        <taxon>Eukaryota</taxon>
        <taxon>Metazoa</taxon>
        <taxon>Chordata</taxon>
        <taxon>Craniata</taxon>
        <taxon>Vertebrata</taxon>
        <taxon>Euteleostomi</taxon>
        <taxon>Actinopterygii</taxon>
        <taxon>Neopterygii</taxon>
        <taxon>Teleostei</taxon>
        <taxon>Neoteleostei</taxon>
        <taxon>Acanthomorphata</taxon>
        <taxon>Ovalentaria</taxon>
        <taxon>Atherinomorphae</taxon>
        <taxon>Cyprinodontiformes</taxon>
        <taxon>Poeciliidae</taxon>
        <taxon>Poeciliinae</taxon>
        <taxon>Xiphophorus</taxon>
    </lineage>
</organism>
<dbReference type="InterPro" id="IPR002069">
    <property type="entry name" value="Interferon_gamma"/>
</dbReference>
<evidence type="ECO:0000256" key="2">
    <source>
        <dbReference type="ARBA" id="ARBA00007566"/>
    </source>
</evidence>
<keyword evidence="3" id="KW-0202">Cytokine</keyword>
<feature type="compositionally biased region" description="Basic residues" evidence="6">
    <location>
        <begin position="188"/>
        <end position="197"/>
    </location>
</feature>
<evidence type="ECO:0000256" key="6">
    <source>
        <dbReference type="SAM" id="MobiDB-lite"/>
    </source>
</evidence>
<dbReference type="AlphaFoldDB" id="A0A3B5QUA6"/>
<evidence type="ECO:0000313" key="9">
    <source>
        <dbReference type="Proteomes" id="UP000002852"/>
    </source>
</evidence>
<reference evidence="8" key="4">
    <citation type="submission" date="2025-09" db="UniProtKB">
        <authorList>
            <consortium name="Ensembl"/>
        </authorList>
    </citation>
    <scope>IDENTIFICATION</scope>
    <source>
        <strain evidence="8">JP 163 A</strain>
    </source>
</reference>
<dbReference type="GO" id="GO:0005615">
    <property type="term" value="C:extracellular space"/>
    <property type="evidence" value="ECO:0007669"/>
    <property type="project" value="UniProtKB-KW"/>
</dbReference>
<name>A0A3B5QUA6_XIPMA</name>
<feature type="region of interest" description="Disordered" evidence="6">
    <location>
        <begin position="187"/>
        <end position="213"/>
    </location>
</feature>
<keyword evidence="4" id="KW-0964">Secreted</keyword>
<reference evidence="9" key="2">
    <citation type="journal article" date="2013" name="Nat. Genet.">
        <title>The genome of the platyfish, Xiphophorus maculatus, provides insights into evolutionary adaptation and several complex traits.</title>
        <authorList>
            <person name="Schartl M."/>
            <person name="Walter R.B."/>
            <person name="Shen Y."/>
            <person name="Garcia T."/>
            <person name="Catchen J."/>
            <person name="Amores A."/>
            <person name="Braasch I."/>
            <person name="Chalopin D."/>
            <person name="Volff J.N."/>
            <person name="Lesch K.P."/>
            <person name="Bisazza A."/>
            <person name="Minx P."/>
            <person name="Hillier L."/>
            <person name="Wilson R.K."/>
            <person name="Fuerstenberg S."/>
            <person name="Boore J."/>
            <person name="Searle S."/>
            <person name="Postlethwait J.H."/>
            <person name="Warren W.C."/>
        </authorList>
    </citation>
    <scope>NUCLEOTIDE SEQUENCE [LARGE SCALE GENOMIC DNA]</scope>
    <source>
        <strain evidence="9">JP 163 A</strain>
    </source>
</reference>
<dbReference type="Gene3D" id="1.20.1250.10">
    <property type="match status" value="1"/>
</dbReference>
<feature type="compositionally biased region" description="Basic and acidic residues" evidence="6">
    <location>
        <begin position="201"/>
        <end position="213"/>
    </location>
</feature>
<keyword evidence="7" id="KW-0732">Signal</keyword>
<dbReference type="GO" id="GO:0005125">
    <property type="term" value="F:cytokine activity"/>
    <property type="evidence" value="ECO:0007669"/>
    <property type="project" value="UniProtKB-KW"/>
</dbReference>
<comment type="subcellular location">
    <subcellularLocation>
        <location evidence="1">Secreted</location>
    </subcellularLocation>
</comment>
<evidence type="ECO:0000256" key="7">
    <source>
        <dbReference type="SAM" id="SignalP"/>
    </source>
</evidence>
<evidence type="ECO:0000256" key="3">
    <source>
        <dbReference type="ARBA" id="ARBA00022514"/>
    </source>
</evidence>
<reference evidence="8" key="3">
    <citation type="submission" date="2025-08" db="UniProtKB">
        <authorList>
            <consortium name="Ensembl"/>
        </authorList>
    </citation>
    <scope>IDENTIFICATION</scope>
    <source>
        <strain evidence="8">JP 163 A</strain>
    </source>
</reference>
<feature type="region of interest" description="Disordered" evidence="6">
    <location>
        <begin position="95"/>
        <end position="119"/>
    </location>
</feature>
<evidence type="ECO:0000256" key="5">
    <source>
        <dbReference type="ARBA" id="ARBA00023180"/>
    </source>
</evidence>
<dbReference type="OMA" id="HRYHEQE"/>
<dbReference type="InterPro" id="IPR009079">
    <property type="entry name" value="4_helix_cytokine-like_core"/>
</dbReference>